<comment type="caution">
    <text evidence="1">The sequence shown here is derived from an EMBL/GenBank/DDBJ whole genome shotgun (WGS) entry which is preliminary data.</text>
</comment>
<proteinExistence type="predicted"/>
<organism evidence="1 2">
    <name type="scientific">Pedobacter africanus</name>
    <dbReference type="NCBI Taxonomy" id="151894"/>
    <lineage>
        <taxon>Bacteria</taxon>
        <taxon>Pseudomonadati</taxon>
        <taxon>Bacteroidota</taxon>
        <taxon>Sphingobacteriia</taxon>
        <taxon>Sphingobacteriales</taxon>
        <taxon>Sphingobacteriaceae</taxon>
        <taxon>Pedobacter</taxon>
    </lineage>
</organism>
<gene>
    <name evidence="1" type="ORF">J2X78_003809</name>
</gene>
<accession>A0ACC6L1D6</accession>
<reference evidence="1" key="1">
    <citation type="submission" date="2023-07" db="EMBL/GenBank/DDBJ databases">
        <title>Sorghum-associated microbial communities from plants grown in Nebraska, USA.</title>
        <authorList>
            <person name="Schachtman D."/>
        </authorList>
    </citation>
    <scope>NUCLEOTIDE SEQUENCE</scope>
    <source>
        <strain evidence="1">2697</strain>
    </source>
</reference>
<evidence type="ECO:0000313" key="1">
    <source>
        <dbReference type="EMBL" id="MDR6785235.1"/>
    </source>
</evidence>
<dbReference type="EMBL" id="JAVDTF010000003">
    <property type="protein sequence ID" value="MDR6785235.1"/>
    <property type="molecule type" value="Genomic_DNA"/>
</dbReference>
<dbReference type="Proteomes" id="UP001246858">
    <property type="component" value="Unassembled WGS sequence"/>
</dbReference>
<sequence length="1331" mass="149322">MYKKYVDKAGVLQIHLGKLWKIMRLITIIMTLTIIQVSAAGYAQRLSISRSNASLKTVMKEIKSKVDFDFICTDNLFRKSKLVNINVKDMELEQLLKQIFEEQPLTYVIDSKTIVIKDKPKITEEPSFMEKIIAQLQVIELSGRVVDEKGLPLPGAIVKLKKEKKSYPANRNGEFIIRCPDEHAIICISYVGYITRELPAKAIQANPQVRLEVELNKLSEVGIQSKIIGTKIDLRNRSHQNLAQVLEGGVPGLTLKRNITTNSGDFMLYGNRVDMTLKENYEYFKKHPSEAGPSFFVDFPDFESYYRYVYNTLNIREAGSAIKIQGAVTDNGMVPELRGASTFSGGTSGMLVVIDGFVQDNFPSNYPMNNVASIEVIRDPVECIKWGPKAAGGVILITTNLPKSGELQIGYNSNFYFSPRQNISAAKLQLASSADLLDYYKEAYDKKIATYIPEDQNAVMPKGLSPAEMILFDLGRGKFTKEAFNHKWDSLSNISNRDQLLMLRQHTFNQNHSLSASGGTKIYGFSINGVYDIQRGATLGERNRRLGLTLKNDLSLVKNRLKIRWVADMNSNNSKLGTFDDGSKLDPYQLLVDETGKYVYNYTTITPDENNEMVRLGYYHGGVNVLEDARLNSVINRVFRINSNLNLDWKLTNNLQWSASIRYSKNREKREDLKDGNSSYAREQINKYGAPDYNDSDNRSKINFYVPPGGIFKATAVTRQEYNIRSGLVYDRVFNSNHAIKVAVDAGLSNFEDRNIPNMTVYGYNKTTGRGLPLLASANTSIVNFLGSYVNLGDLTVADLSTNSYTRNVSLNGDFSYSYKQRYSLNADYSAVLVPDFGGDPPYSTTSNRSISGIWQVNKEKFLSSKWLSNLALKISASEMQVAKLPLAQVSGSRIVQPSWNNSALNIDSYNKAEQSGQKNRDLGAKIDIGVSQERIRLEIGYNYNSIGKKGQWNARFVYDIGREPYFKVPVVSNLRLDIALQDINPYQGLNSMINAGSISGGGGFNMPPNSNLGLLPPAIRNKEARLMIGLVKDRFTLDARYYQKTTAGLSKGNLPTDPATGLSSQVNYSKIVNKGLEISLRAGLVQNNSFSWTATVNGAYNINAAIDVPPVNFSLTSSYMTASRDGYSTDNLWSFRWAGLDTLGNPQVYNKAMQKVAEPDSMSLVYSGRTRAPWSGALIQEWRYKGFFTTARLMFNLGHVMRRYMPVLSSSPDRNIQIKNRWRKAGDEAFTDVAGIAKDDFTRALIIQQSSNSIMPAAHIRLREIQFGYEVPPQVLRDKFIKSLTLSFQMENVALWTRNKMHIDPEVTSDNGSVRMPLPKNYILSINMSF</sequence>
<keyword evidence="2" id="KW-1185">Reference proteome</keyword>
<name>A0ACC6L1D6_9SPHI</name>
<protein>
    <submittedName>
        <fullName evidence="1">Uncharacterized protein</fullName>
    </submittedName>
</protein>
<evidence type="ECO:0000313" key="2">
    <source>
        <dbReference type="Proteomes" id="UP001246858"/>
    </source>
</evidence>